<name>A0A1W1YKL2_9BACT</name>
<feature type="domain" description="Replication protein A C-terminal" evidence="2">
    <location>
        <begin position="117"/>
        <end position="200"/>
    </location>
</feature>
<feature type="compositionally biased region" description="Basic and acidic residues" evidence="1">
    <location>
        <begin position="54"/>
        <end position="65"/>
    </location>
</feature>
<evidence type="ECO:0000313" key="4">
    <source>
        <dbReference type="Proteomes" id="UP000192418"/>
    </source>
</evidence>
<dbReference type="Proteomes" id="UP000192418">
    <property type="component" value="Unassembled WGS sequence"/>
</dbReference>
<dbReference type="Pfam" id="PF08784">
    <property type="entry name" value="RPA_C"/>
    <property type="match status" value="1"/>
</dbReference>
<evidence type="ECO:0000256" key="1">
    <source>
        <dbReference type="SAM" id="MobiDB-lite"/>
    </source>
</evidence>
<sequence>MKIEIKIDADKDSMEKIQKQLKSISVGISNVIKIFEQVAVNLDSEKNQAPVPPEAEKNDGIKDETPDTVTEKIIPAKETAEKASGSAPVPDVQDAAVKEDAGAVKSPEASAVPEKKSTPAAKKSVKKTTKKSKAASTSRPSKAKKKTAARKPRITAATTVLNHIKKSKTGLDSKTLEKKTGFSAKKVADAVYKLKKSGLIEKTDQALFVLI</sequence>
<accession>A0A1W1YKL2</accession>
<proteinExistence type="predicted"/>
<feature type="compositionally biased region" description="Basic residues" evidence="1">
    <location>
        <begin position="141"/>
        <end position="153"/>
    </location>
</feature>
<dbReference type="RefSeq" id="WP_084066466.1">
    <property type="nucleotide sequence ID" value="NZ_FWXY01000001.1"/>
</dbReference>
<dbReference type="AlphaFoldDB" id="A0A1W1YKL2"/>
<dbReference type="EMBL" id="FWXY01000001">
    <property type="protein sequence ID" value="SMC36735.1"/>
    <property type="molecule type" value="Genomic_DNA"/>
</dbReference>
<protein>
    <submittedName>
        <fullName evidence="3">Replication protein A C terminal</fullName>
    </submittedName>
</protein>
<evidence type="ECO:0000313" key="3">
    <source>
        <dbReference type="EMBL" id="SMC36735.1"/>
    </source>
</evidence>
<keyword evidence="4" id="KW-1185">Reference proteome</keyword>
<dbReference type="InterPro" id="IPR014892">
    <property type="entry name" value="RPA_C"/>
</dbReference>
<reference evidence="3 4" key="1">
    <citation type="submission" date="2017-04" db="EMBL/GenBank/DDBJ databases">
        <authorList>
            <person name="Afonso C.L."/>
            <person name="Miller P.J."/>
            <person name="Scott M.A."/>
            <person name="Spackman E."/>
            <person name="Goraichik I."/>
            <person name="Dimitrov K.M."/>
            <person name="Suarez D.L."/>
            <person name="Swayne D.E."/>
        </authorList>
    </citation>
    <scope>NUCLEOTIDE SEQUENCE [LARGE SCALE GENOMIC DNA]</scope>
    <source>
        <strain evidence="3 4">DSM 3385</strain>
    </source>
</reference>
<gene>
    <name evidence="3" type="ORF">SAMN02746065_101151</name>
</gene>
<feature type="region of interest" description="Disordered" evidence="1">
    <location>
        <begin position="43"/>
        <end position="161"/>
    </location>
</feature>
<organism evidence="3 4">
    <name type="scientific">Desulfocicer vacuolatum DSM 3385</name>
    <dbReference type="NCBI Taxonomy" id="1121400"/>
    <lineage>
        <taxon>Bacteria</taxon>
        <taxon>Pseudomonadati</taxon>
        <taxon>Thermodesulfobacteriota</taxon>
        <taxon>Desulfobacteria</taxon>
        <taxon>Desulfobacterales</taxon>
        <taxon>Desulfobacteraceae</taxon>
        <taxon>Desulfocicer</taxon>
    </lineage>
</organism>
<evidence type="ECO:0000259" key="2">
    <source>
        <dbReference type="Pfam" id="PF08784"/>
    </source>
</evidence>
<feature type="compositionally biased region" description="Basic residues" evidence="1">
    <location>
        <begin position="123"/>
        <end position="133"/>
    </location>
</feature>